<evidence type="ECO:0000259" key="2">
    <source>
        <dbReference type="PROSITE" id="PS50076"/>
    </source>
</evidence>
<dbReference type="CDD" id="cd06257">
    <property type="entry name" value="DnaJ"/>
    <property type="match status" value="1"/>
</dbReference>
<dbReference type="GO" id="GO:0005737">
    <property type="term" value="C:cytoplasm"/>
    <property type="evidence" value="ECO:0007669"/>
    <property type="project" value="TreeGrafter"/>
</dbReference>
<name>A0A835ZEQ9_9STRA</name>
<dbReference type="PRINTS" id="PR00625">
    <property type="entry name" value="JDOMAIN"/>
</dbReference>
<dbReference type="Gene3D" id="1.10.287.110">
    <property type="entry name" value="DnaJ domain"/>
    <property type="match status" value="1"/>
</dbReference>
<feature type="domain" description="J" evidence="2">
    <location>
        <begin position="21"/>
        <end position="85"/>
    </location>
</feature>
<dbReference type="SUPFAM" id="SSF46565">
    <property type="entry name" value="Chaperone J-domain"/>
    <property type="match status" value="1"/>
</dbReference>
<dbReference type="PANTHER" id="PTHR43096">
    <property type="entry name" value="DNAJ HOMOLOG 1, MITOCHONDRIAL-RELATED"/>
    <property type="match status" value="1"/>
</dbReference>
<reference evidence="3" key="1">
    <citation type="submission" date="2021-02" db="EMBL/GenBank/DDBJ databases">
        <title>First Annotated Genome of the Yellow-green Alga Tribonema minus.</title>
        <authorList>
            <person name="Mahan K.M."/>
        </authorList>
    </citation>
    <scope>NUCLEOTIDE SEQUENCE</scope>
    <source>
        <strain evidence="3">UTEX B ZZ1240</strain>
    </source>
</reference>
<sequence>GRRHSTGGSGGASVLGKGKGCHYTVLGVARSATAKDIRQAYRKLALKFHPDKNSEAGAADKFKEVTEAYEIIGDESARRKYDSDVRLGRFC</sequence>
<evidence type="ECO:0000256" key="1">
    <source>
        <dbReference type="ARBA" id="ARBA00023186"/>
    </source>
</evidence>
<comment type="caution">
    <text evidence="3">The sequence shown here is derived from an EMBL/GenBank/DDBJ whole genome shotgun (WGS) entry which is preliminary data.</text>
</comment>
<feature type="non-terminal residue" evidence="3">
    <location>
        <position position="91"/>
    </location>
</feature>
<dbReference type="PROSITE" id="PS50076">
    <property type="entry name" value="DNAJ_2"/>
    <property type="match status" value="1"/>
</dbReference>
<dbReference type="PANTHER" id="PTHR43096:SF52">
    <property type="entry name" value="DNAJ HOMOLOG 1, MITOCHONDRIAL-RELATED"/>
    <property type="match status" value="1"/>
</dbReference>
<gene>
    <name evidence="3" type="ORF">JKP88DRAFT_197076</name>
</gene>
<dbReference type="InterPro" id="IPR036869">
    <property type="entry name" value="J_dom_sf"/>
</dbReference>
<dbReference type="InterPro" id="IPR001623">
    <property type="entry name" value="DnaJ_domain"/>
</dbReference>
<proteinExistence type="predicted"/>
<evidence type="ECO:0000313" key="4">
    <source>
        <dbReference type="Proteomes" id="UP000664859"/>
    </source>
</evidence>
<keyword evidence="1" id="KW-0143">Chaperone</keyword>
<organism evidence="3 4">
    <name type="scientific">Tribonema minus</name>
    <dbReference type="NCBI Taxonomy" id="303371"/>
    <lineage>
        <taxon>Eukaryota</taxon>
        <taxon>Sar</taxon>
        <taxon>Stramenopiles</taxon>
        <taxon>Ochrophyta</taxon>
        <taxon>PX clade</taxon>
        <taxon>Xanthophyceae</taxon>
        <taxon>Tribonematales</taxon>
        <taxon>Tribonemataceae</taxon>
        <taxon>Tribonema</taxon>
    </lineage>
</organism>
<keyword evidence="4" id="KW-1185">Reference proteome</keyword>
<evidence type="ECO:0000313" key="3">
    <source>
        <dbReference type="EMBL" id="KAG5190949.1"/>
    </source>
</evidence>
<dbReference type="GO" id="GO:0051082">
    <property type="term" value="F:unfolded protein binding"/>
    <property type="evidence" value="ECO:0007669"/>
    <property type="project" value="TreeGrafter"/>
</dbReference>
<accession>A0A835ZEQ9</accession>
<dbReference type="Proteomes" id="UP000664859">
    <property type="component" value="Unassembled WGS sequence"/>
</dbReference>
<dbReference type="Pfam" id="PF00226">
    <property type="entry name" value="DnaJ"/>
    <property type="match status" value="1"/>
</dbReference>
<dbReference type="SMART" id="SM00271">
    <property type="entry name" value="DnaJ"/>
    <property type="match status" value="1"/>
</dbReference>
<protein>
    <recommendedName>
        <fullName evidence="2">J domain-containing protein</fullName>
    </recommendedName>
</protein>
<dbReference type="OrthoDB" id="10250354at2759"/>
<dbReference type="GO" id="GO:0042026">
    <property type="term" value="P:protein refolding"/>
    <property type="evidence" value="ECO:0007669"/>
    <property type="project" value="TreeGrafter"/>
</dbReference>
<dbReference type="EMBL" id="JAFCMP010000024">
    <property type="protein sequence ID" value="KAG5190949.1"/>
    <property type="molecule type" value="Genomic_DNA"/>
</dbReference>
<dbReference type="AlphaFoldDB" id="A0A835ZEQ9"/>